<keyword evidence="2" id="KW-0812">Transmembrane</keyword>
<dbReference type="Pfam" id="PF04294">
    <property type="entry name" value="VanW"/>
    <property type="match status" value="1"/>
</dbReference>
<evidence type="ECO:0000256" key="1">
    <source>
        <dbReference type="SAM" id="MobiDB-lite"/>
    </source>
</evidence>
<comment type="caution">
    <text evidence="4">The sequence shown here is derived from an EMBL/GenBank/DDBJ whole genome shotgun (WGS) entry which is preliminary data.</text>
</comment>
<dbReference type="Pfam" id="PF12229">
    <property type="entry name" value="PG_binding_4"/>
    <property type="match status" value="1"/>
</dbReference>
<evidence type="ECO:0000313" key="4">
    <source>
        <dbReference type="EMBL" id="MFD1528191.1"/>
    </source>
</evidence>
<keyword evidence="5" id="KW-1185">Reference proteome</keyword>
<dbReference type="PANTHER" id="PTHR35788:SF1">
    <property type="entry name" value="EXPORTED PROTEIN"/>
    <property type="match status" value="1"/>
</dbReference>
<keyword evidence="2" id="KW-1133">Transmembrane helix</keyword>
<reference evidence="5" key="1">
    <citation type="journal article" date="2019" name="Int. J. Syst. Evol. Microbiol.">
        <title>The Global Catalogue of Microorganisms (GCM) 10K type strain sequencing project: providing services to taxonomists for standard genome sequencing and annotation.</title>
        <authorList>
            <consortium name="The Broad Institute Genomics Platform"/>
            <consortium name="The Broad Institute Genome Sequencing Center for Infectious Disease"/>
            <person name="Wu L."/>
            <person name="Ma J."/>
        </authorList>
    </citation>
    <scope>NUCLEOTIDE SEQUENCE [LARGE SCALE GENOMIC DNA]</scope>
    <source>
        <strain evidence="5">JCM 12165</strain>
    </source>
</reference>
<feature type="region of interest" description="Disordered" evidence="1">
    <location>
        <begin position="1"/>
        <end position="69"/>
    </location>
</feature>
<organism evidence="4 5">
    <name type="scientific">Pseudonocardia aurantiaca</name>
    <dbReference type="NCBI Taxonomy" id="75290"/>
    <lineage>
        <taxon>Bacteria</taxon>
        <taxon>Bacillati</taxon>
        <taxon>Actinomycetota</taxon>
        <taxon>Actinomycetes</taxon>
        <taxon>Pseudonocardiales</taxon>
        <taxon>Pseudonocardiaceae</taxon>
        <taxon>Pseudonocardia</taxon>
    </lineage>
</organism>
<proteinExistence type="predicted"/>
<evidence type="ECO:0000259" key="3">
    <source>
        <dbReference type="Pfam" id="PF12229"/>
    </source>
</evidence>
<dbReference type="Proteomes" id="UP001597145">
    <property type="component" value="Unassembled WGS sequence"/>
</dbReference>
<keyword evidence="2" id="KW-0472">Membrane</keyword>
<gene>
    <name evidence="4" type="ORF">ACFSCY_01915</name>
</gene>
<dbReference type="PANTHER" id="PTHR35788">
    <property type="entry name" value="EXPORTED PROTEIN-RELATED"/>
    <property type="match status" value="1"/>
</dbReference>
<evidence type="ECO:0000313" key="5">
    <source>
        <dbReference type="Proteomes" id="UP001597145"/>
    </source>
</evidence>
<dbReference type="InterPro" id="IPR052913">
    <property type="entry name" value="Glycopeptide_resist_protein"/>
</dbReference>
<accession>A0ABW4FEP3</accession>
<feature type="transmembrane region" description="Helical" evidence="2">
    <location>
        <begin position="72"/>
        <end position="89"/>
    </location>
</feature>
<dbReference type="InterPro" id="IPR022029">
    <property type="entry name" value="YoaR-like_PG-bd"/>
</dbReference>
<sequence>MDAEVTEVLPRMPAPLAVAPRPTPRAPEPATEVIPVTRVAPSAPPVPPPPNVPGPNDEDTDEPRPRRRGRRVLVITSAVVGALALLYAGDVLLGSGSVPRGVTVAGIAVGGLPLGEAEQQLRAEIQPRITQPIPVSVGEATSEIDPVASGLAVDWPGTMTAAGAQPYNPITRLTSFFTERPVAVVTTADQTALDSALEELAPVVDREPVEGSVKFEGTDPQPVDPVPGQQLDVAAAAQVLQRDWAKGGVVALPLNELPPTTTPEDVATAIEEVARPAVAAPVTVIGENGVQGVISPEVTATALLFRAENGGLVPELNQQAVQDALAPQMAPSERPGRDATLDFSGGSPVIVPSQDGRGVDYQVTLAQLLTVLTGTGPREITAVYADQPAEVTTQDMEALGNPTVIGEFTTGGFARDSGVNIRRAAELINGVVVQPGETFSLDAATGPRTAANGYVEAGVIDNGQPSRGIAGGASQVSTTLYNAAYHAGMTLIEHKAHSFYISRYPAGREATIATGAIDNRWRNDNPTPVLIRTAWTPTSVTVSIYGQRQFEVTGAFGPRTNPTQPKTVTIPPGQPCNPSNGGPGFTITDTRTLRDVSTGETRSETITTRYNPIPRVVCG</sequence>
<dbReference type="InterPro" id="IPR007391">
    <property type="entry name" value="Vancomycin_resist_VanW"/>
</dbReference>
<feature type="compositionally biased region" description="Pro residues" evidence="1">
    <location>
        <begin position="42"/>
        <end position="53"/>
    </location>
</feature>
<evidence type="ECO:0000256" key="2">
    <source>
        <dbReference type="SAM" id="Phobius"/>
    </source>
</evidence>
<feature type="compositionally biased region" description="Low complexity" evidence="1">
    <location>
        <begin position="28"/>
        <end position="41"/>
    </location>
</feature>
<dbReference type="EMBL" id="JBHUCP010000001">
    <property type="protein sequence ID" value="MFD1528191.1"/>
    <property type="molecule type" value="Genomic_DNA"/>
</dbReference>
<protein>
    <submittedName>
        <fullName evidence="4">VanW family protein</fullName>
    </submittedName>
</protein>
<name>A0ABW4FEP3_9PSEU</name>
<dbReference type="RefSeq" id="WP_343972531.1">
    <property type="nucleotide sequence ID" value="NZ_BAAAJG010000003.1"/>
</dbReference>
<feature type="domain" description="YoaR-like putative peptidoglycan binding" evidence="3">
    <location>
        <begin position="307"/>
        <end position="380"/>
    </location>
</feature>
<feature type="region of interest" description="Disordered" evidence="1">
    <location>
        <begin position="327"/>
        <end position="349"/>
    </location>
</feature>